<accession>W2PET4</accession>
<sequence length="158" mass="18223">MRLVFWTSSEITRCTCVEVQCLRQCFMRGCKNTCGEKDHFHGQLNESRMFAEENGVTCVLDLSDDSTARRRDEEQQVIHYCDVRRPCRDYYCNKHFGHMGLHATSHGNMCQTYFIAKGNDIDIEDRKYQVGERGIAEMCNLFCAKVGTSTICHAKAKM</sequence>
<dbReference type="AlphaFoldDB" id="W2PET4"/>
<reference evidence="2" key="1">
    <citation type="submission" date="2011-12" db="EMBL/GenBank/DDBJ databases">
        <authorList>
            <consortium name="The Broad Institute Genome Sequencing Platform"/>
            <person name="Russ C."/>
            <person name="Tyler B."/>
            <person name="Panabieres F."/>
            <person name="Shan W."/>
            <person name="Tripathy S."/>
            <person name="Grunwald N."/>
            <person name="Machado M."/>
            <person name="Young S.K."/>
            <person name="Zeng Q."/>
            <person name="Gargeya S."/>
            <person name="Fitzgerald M."/>
            <person name="Haas B."/>
            <person name="Abouelleil A."/>
            <person name="Alvarado L."/>
            <person name="Arachchi H.M."/>
            <person name="Berlin A."/>
            <person name="Chapman S.B."/>
            <person name="Gearin G."/>
            <person name="Goldberg J."/>
            <person name="Griggs A."/>
            <person name="Gujja S."/>
            <person name="Hansen M."/>
            <person name="Heiman D."/>
            <person name="Howarth C."/>
            <person name="Larimer J."/>
            <person name="Lui A."/>
            <person name="MacDonald P.J.P."/>
            <person name="McCowen C."/>
            <person name="Montmayeur A."/>
            <person name="Murphy C."/>
            <person name="Neiman D."/>
            <person name="Pearson M."/>
            <person name="Priest M."/>
            <person name="Roberts A."/>
            <person name="Saif S."/>
            <person name="Shea T."/>
            <person name="Sisk P."/>
            <person name="Stolte C."/>
            <person name="Sykes S."/>
            <person name="Wortman J."/>
            <person name="Nusbaum C."/>
            <person name="Birren B."/>
        </authorList>
    </citation>
    <scope>NUCLEOTIDE SEQUENCE [LARGE SCALE GENOMIC DNA]</scope>
    <source>
        <strain evidence="2">INRA-310</strain>
    </source>
</reference>
<proteinExistence type="predicted"/>
<dbReference type="VEuPathDB" id="FungiDB:PPTG_18650"/>
<organism evidence="1 2">
    <name type="scientific">Phytophthora nicotianae (strain INRA-310)</name>
    <name type="common">Phytophthora parasitica</name>
    <dbReference type="NCBI Taxonomy" id="761204"/>
    <lineage>
        <taxon>Eukaryota</taxon>
        <taxon>Sar</taxon>
        <taxon>Stramenopiles</taxon>
        <taxon>Oomycota</taxon>
        <taxon>Peronosporomycetes</taxon>
        <taxon>Peronosporales</taxon>
        <taxon>Peronosporaceae</taxon>
        <taxon>Phytophthora</taxon>
    </lineage>
</organism>
<evidence type="ECO:0000313" key="1">
    <source>
        <dbReference type="EMBL" id="ETM99567.1"/>
    </source>
</evidence>
<reference evidence="1 2" key="2">
    <citation type="submission" date="2013-11" db="EMBL/GenBank/DDBJ databases">
        <title>The Genome Sequence of Phytophthora parasitica INRA-310.</title>
        <authorList>
            <consortium name="The Broad Institute Genomics Platform"/>
            <person name="Russ C."/>
            <person name="Tyler B."/>
            <person name="Panabieres F."/>
            <person name="Shan W."/>
            <person name="Tripathy S."/>
            <person name="Grunwald N."/>
            <person name="Machado M."/>
            <person name="Johnson C.S."/>
            <person name="Arredondo F."/>
            <person name="Hong C."/>
            <person name="Coffey M."/>
            <person name="Young S.K."/>
            <person name="Zeng Q."/>
            <person name="Gargeya S."/>
            <person name="Fitzgerald M."/>
            <person name="Abouelleil A."/>
            <person name="Alvarado L."/>
            <person name="Chapman S.B."/>
            <person name="Gainer-Dewar J."/>
            <person name="Goldberg J."/>
            <person name="Griggs A."/>
            <person name="Gujja S."/>
            <person name="Hansen M."/>
            <person name="Howarth C."/>
            <person name="Imamovic A."/>
            <person name="Ireland A."/>
            <person name="Larimer J."/>
            <person name="McCowan C."/>
            <person name="Murphy C."/>
            <person name="Pearson M."/>
            <person name="Poon T.W."/>
            <person name="Priest M."/>
            <person name="Roberts A."/>
            <person name="Saif S."/>
            <person name="Shea T."/>
            <person name="Sykes S."/>
            <person name="Wortman J."/>
            <person name="Nusbaum C."/>
            <person name="Birren B."/>
        </authorList>
    </citation>
    <scope>NUCLEOTIDE SEQUENCE [LARGE SCALE GENOMIC DNA]</scope>
    <source>
        <strain evidence="1 2">INRA-310</strain>
    </source>
</reference>
<protein>
    <submittedName>
        <fullName evidence="1">Uncharacterized protein</fullName>
    </submittedName>
</protein>
<dbReference type="GeneID" id="20187505"/>
<dbReference type="OrthoDB" id="2343366at2759"/>
<gene>
    <name evidence="1" type="ORF">PPTG_18650</name>
</gene>
<evidence type="ECO:0000313" key="2">
    <source>
        <dbReference type="Proteomes" id="UP000018817"/>
    </source>
</evidence>
<dbReference type="Proteomes" id="UP000018817">
    <property type="component" value="Unassembled WGS sequence"/>
</dbReference>
<dbReference type="RefSeq" id="XP_008915071.1">
    <property type="nucleotide sequence ID" value="XM_008916823.1"/>
</dbReference>
<dbReference type="EMBL" id="KI669650">
    <property type="protein sequence ID" value="ETM99567.1"/>
    <property type="molecule type" value="Genomic_DNA"/>
</dbReference>
<name>W2PET4_PHYN3</name>